<dbReference type="InterPro" id="IPR016181">
    <property type="entry name" value="Acyl_CoA_acyltransferase"/>
</dbReference>
<evidence type="ECO:0000313" key="3">
    <source>
        <dbReference type="Proteomes" id="UP000614469"/>
    </source>
</evidence>
<dbReference type="InterPro" id="IPR051531">
    <property type="entry name" value="N-acetyltransferase"/>
</dbReference>
<dbReference type="PANTHER" id="PTHR43792">
    <property type="entry name" value="GNAT FAMILY, PUTATIVE (AFU_ORTHOLOGUE AFUA_3G00765)-RELATED-RELATED"/>
    <property type="match status" value="1"/>
</dbReference>
<sequence>MSIIETDRLELSEFSLNDAPFILEMLNDPVWLQFIGDRGVKTLDDARDYIVNKLQKSFKELGFGMLIVKLKDGGISIGTCGLLKRDYLEDLDLGFAFLPEFRGKGYAYEAASATIEYGKKNLGLKHILAFTDVDNSASINLVKKLGLEFERLMDFPDDDAEIQLYGGDI</sequence>
<dbReference type="Proteomes" id="UP000614469">
    <property type="component" value="Unassembled WGS sequence"/>
</dbReference>
<gene>
    <name evidence="2" type="ORF">H8E29_12145</name>
</gene>
<dbReference type="PANTHER" id="PTHR43792:SF1">
    <property type="entry name" value="N-ACETYLTRANSFERASE DOMAIN-CONTAINING PROTEIN"/>
    <property type="match status" value="1"/>
</dbReference>
<name>A0A8J6NPY2_9CHLR</name>
<dbReference type="AlphaFoldDB" id="A0A8J6NPY2"/>
<dbReference type="Pfam" id="PF13302">
    <property type="entry name" value="Acetyltransf_3"/>
    <property type="match status" value="1"/>
</dbReference>
<comment type="caution">
    <text evidence="2">The sequence shown here is derived from an EMBL/GenBank/DDBJ whole genome shotgun (WGS) entry which is preliminary data.</text>
</comment>
<organism evidence="2 3">
    <name type="scientific">Candidatus Desulfolinea nitratireducens</name>
    <dbReference type="NCBI Taxonomy" id="2841698"/>
    <lineage>
        <taxon>Bacteria</taxon>
        <taxon>Bacillati</taxon>
        <taxon>Chloroflexota</taxon>
        <taxon>Anaerolineae</taxon>
        <taxon>Anaerolineales</taxon>
        <taxon>Anaerolineales incertae sedis</taxon>
        <taxon>Candidatus Desulfolinea</taxon>
    </lineage>
</organism>
<evidence type="ECO:0000259" key="1">
    <source>
        <dbReference type="PROSITE" id="PS51186"/>
    </source>
</evidence>
<feature type="domain" description="N-acetyltransferase" evidence="1">
    <location>
        <begin position="9"/>
        <end position="167"/>
    </location>
</feature>
<dbReference type="InterPro" id="IPR000182">
    <property type="entry name" value="GNAT_dom"/>
</dbReference>
<protein>
    <submittedName>
        <fullName evidence="2">GNAT family N-acetyltransferase</fullName>
    </submittedName>
</protein>
<proteinExistence type="predicted"/>
<evidence type="ECO:0000313" key="2">
    <source>
        <dbReference type="EMBL" id="MBC8336009.1"/>
    </source>
</evidence>
<reference evidence="2 3" key="1">
    <citation type="submission" date="2020-08" db="EMBL/GenBank/DDBJ databases">
        <title>Bridging the membrane lipid divide: bacteria of the FCB group superphylum have the potential to synthesize archaeal ether lipids.</title>
        <authorList>
            <person name="Villanueva L."/>
            <person name="Von Meijenfeldt F.A.B."/>
            <person name="Westbye A.B."/>
            <person name="Yadav S."/>
            <person name="Hopmans E.C."/>
            <person name="Dutilh B.E."/>
            <person name="Sinninghe Damste J.S."/>
        </authorList>
    </citation>
    <scope>NUCLEOTIDE SEQUENCE [LARGE SCALE GENOMIC DNA]</scope>
    <source>
        <strain evidence="2">NIOZ-UU36</strain>
    </source>
</reference>
<dbReference type="GO" id="GO:0016747">
    <property type="term" value="F:acyltransferase activity, transferring groups other than amino-acyl groups"/>
    <property type="evidence" value="ECO:0007669"/>
    <property type="project" value="InterPro"/>
</dbReference>
<dbReference type="Gene3D" id="3.40.630.30">
    <property type="match status" value="1"/>
</dbReference>
<dbReference type="SUPFAM" id="SSF55729">
    <property type="entry name" value="Acyl-CoA N-acyltransferases (Nat)"/>
    <property type="match status" value="1"/>
</dbReference>
<dbReference type="EMBL" id="JACNJN010000136">
    <property type="protein sequence ID" value="MBC8336009.1"/>
    <property type="molecule type" value="Genomic_DNA"/>
</dbReference>
<dbReference type="PROSITE" id="PS51186">
    <property type="entry name" value="GNAT"/>
    <property type="match status" value="1"/>
</dbReference>
<accession>A0A8J6NPY2</accession>